<comment type="caution">
    <text evidence="1">The sequence shown here is derived from an EMBL/GenBank/DDBJ whole genome shotgun (WGS) entry which is preliminary data.</text>
</comment>
<dbReference type="EMBL" id="AUYC01000032">
    <property type="protein sequence ID" value="KZN62436.1"/>
    <property type="molecule type" value="Genomic_DNA"/>
</dbReference>
<reference evidence="1 2" key="1">
    <citation type="submission" date="2013-07" db="EMBL/GenBank/DDBJ databases">
        <title>Comparative Genomic and Metabolomic Analysis of Twelve Strains of Pseudoalteromonas luteoviolacea.</title>
        <authorList>
            <person name="Vynne N.G."/>
            <person name="Mansson M."/>
            <person name="Gram L."/>
        </authorList>
    </citation>
    <scope>NUCLEOTIDE SEQUENCE [LARGE SCALE GENOMIC DNA]</scope>
    <source>
        <strain evidence="1 2">CPMOR-1</strain>
    </source>
</reference>
<accession>A0A161YLT0</accession>
<dbReference type="AlphaFoldDB" id="A0A161YLT0"/>
<name>A0A161YLT0_9GAMM</name>
<sequence length="54" mass="6040">MSVKLKKMKVKNLSQSSNMIAPQLTKEIAGGTSSNPWYTNPNYGCKVRPEQQIN</sequence>
<evidence type="ECO:0000313" key="1">
    <source>
        <dbReference type="EMBL" id="KZN62436.1"/>
    </source>
</evidence>
<proteinExistence type="predicted"/>
<dbReference type="RefSeq" id="WP_155735615.1">
    <property type="nucleotide sequence ID" value="NZ_AUYC01000032.1"/>
</dbReference>
<protein>
    <submittedName>
        <fullName evidence="1">Uncharacterized protein</fullName>
    </submittedName>
</protein>
<dbReference type="Proteomes" id="UP000076486">
    <property type="component" value="Unassembled WGS sequence"/>
</dbReference>
<organism evidence="1 2">
    <name type="scientific">Pseudoalteromonas luteoviolacea CPMOR-1</name>
    <dbReference type="NCBI Taxonomy" id="1365248"/>
    <lineage>
        <taxon>Bacteria</taxon>
        <taxon>Pseudomonadati</taxon>
        <taxon>Pseudomonadota</taxon>
        <taxon>Gammaproteobacteria</taxon>
        <taxon>Alteromonadales</taxon>
        <taxon>Pseudoalteromonadaceae</taxon>
        <taxon>Pseudoalteromonas</taxon>
    </lineage>
</organism>
<dbReference type="PATRIC" id="fig|1365248.3.peg.2961"/>
<gene>
    <name evidence="1" type="ORF">N473_19475</name>
</gene>
<evidence type="ECO:0000313" key="2">
    <source>
        <dbReference type="Proteomes" id="UP000076486"/>
    </source>
</evidence>